<dbReference type="InterPro" id="IPR015943">
    <property type="entry name" value="WD40/YVTN_repeat-like_dom_sf"/>
</dbReference>
<dbReference type="PROSITE" id="PS50082">
    <property type="entry name" value="WD_REPEATS_2"/>
    <property type="match status" value="1"/>
</dbReference>
<protein>
    <submittedName>
        <fullName evidence="3">Uncharacterized protein</fullName>
    </submittedName>
</protein>
<comment type="caution">
    <text evidence="3">The sequence shown here is derived from an EMBL/GenBank/DDBJ whole genome shotgun (WGS) entry which is preliminary data.</text>
</comment>
<dbReference type="Pfam" id="PF00400">
    <property type="entry name" value="WD40"/>
    <property type="match status" value="1"/>
</dbReference>
<accession>A0A813JCE8</accession>
<evidence type="ECO:0000256" key="2">
    <source>
        <dbReference type="SAM" id="MobiDB-lite"/>
    </source>
</evidence>
<dbReference type="AlphaFoldDB" id="A0A813JCE8"/>
<dbReference type="Gene3D" id="2.130.10.10">
    <property type="entry name" value="YVTN repeat-like/Quinoprotein amine dehydrogenase"/>
    <property type="match status" value="1"/>
</dbReference>
<keyword evidence="1" id="KW-0853">WD repeat</keyword>
<evidence type="ECO:0000256" key="1">
    <source>
        <dbReference type="PROSITE-ProRule" id="PRU00221"/>
    </source>
</evidence>
<feature type="region of interest" description="Disordered" evidence="2">
    <location>
        <begin position="269"/>
        <end position="291"/>
    </location>
</feature>
<gene>
    <name evidence="3" type="ORF">PGLA2088_LOCUS19364</name>
</gene>
<dbReference type="SUPFAM" id="SSF50978">
    <property type="entry name" value="WD40 repeat-like"/>
    <property type="match status" value="1"/>
</dbReference>
<feature type="non-terminal residue" evidence="3">
    <location>
        <position position="352"/>
    </location>
</feature>
<dbReference type="PANTHER" id="PTHR44156">
    <property type="entry name" value="SUPERNUMERARY LIMBS, ISOFORM B-RELATED"/>
    <property type="match status" value="1"/>
</dbReference>
<evidence type="ECO:0000313" key="3">
    <source>
        <dbReference type="EMBL" id="CAE8675398.1"/>
    </source>
</evidence>
<dbReference type="SMART" id="SM00320">
    <property type="entry name" value="WD40"/>
    <property type="match status" value="2"/>
</dbReference>
<proteinExistence type="predicted"/>
<feature type="non-terminal residue" evidence="3">
    <location>
        <position position="1"/>
    </location>
</feature>
<organism evidence="3 4">
    <name type="scientific">Polarella glacialis</name>
    <name type="common">Dinoflagellate</name>
    <dbReference type="NCBI Taxonomy" id="89957"/>
    <lineage>
        <taxon>Eukaryota</taxon>
        <taxon>Sar</taxon>
        <taxon>Alveolata</taxon>
        <taxon>Dinophyceae</taxon>
        <taxon>Suessiales</taxon>
        <taxon>Suessiaceae</taxon>
        <taxon>Polarella</taxon>
    </lineage>
</organism>
<feature type="repeat" description="WD" evidence="1">
    <location>
        <begin position="215"/>
        <end position="245"/>
    </location>
</feature>
<dbReference type="Proteomes" id="UP000626109">
    <property type="component" value="Unassembled WGS sequence"/>
</dbReference>
<evidence type="ECO:0000313" key="4">
    <source>
        <dbReference type="Proteomes" id="UP000626109"/>
    </source>
</evidence>
<dbReference type="InterPro" id="IPR036322">
    <property type="entry name" value="WD40_repeat_dom_sf"/>
</dbReference>
<reference evidence="3" key="1">
    <citation type="submission" date="2021-02" db="EMBL/GenBank/DDBJ databases">
        <authorList>
            <person name="Dougan E. K."/>
            <person name="Rhodes N."/>
            <person name="Thang M."/>
            <person name="Chan C."/>
        </authorList>
    </citation>
    <scope>NUCLEOTIDE SEQUENCE</scope>
</reference>
<dbReference type="InterPro" id="IPR053299">
    <property type="entry name" value="ASTRA_WD_repeat"/>
</dbReference>
<sequence>ALVTGTVLNPSFDVLDLTELEGTSYILSADGRGFMSCWDISPRSGKNEPVHYFSAHDEKLTQVITLGGTRLPELIETTEWESDPSSVVRQNTKPRGFGLLQSLCCCCSGKSGRTARRKKDAKHWLVATASEDGAIRVWRWRLVNPRQRLRTKKGEVAPEETSPVEVDFITEWISAGKVPISRCVELHDGLLAVALKDSVDVRLIDPCTATVACVLYGHTRPLSALAQCGDGRLVSGGADGAVRLWVKQNWGGTDRQLFQEALVKPEKDGLEAAADADWDPEPTPPAAPYGVWGETEEEKEVVAGVCSMAFFAHMQQAQKGECVAMAIRVLVQSAENLPKAQGIQGLGGGVAG</sequence>
<dbReference type="InterPro" id="IPR001680">
    <property type="entry name" value="WD40_rpt"/>
</dbReference>
<name>A0A813JCE8_POLGL</name>
<dbReference type="EMBL" id="CAJNNW010025053">
    <property type="protein sequence ID" value="CAE8675398.1"/>
    <property type="molecule type" value="Genomic_DNA"/>
</dbReference>